<evidence type="ECO:0000313" key="3">
    <source>
        <dbReference type="Proteomes" id="UP000310553"/>
    </source>
</evidence>
<name>A0A0S4U0K9_RALSL</name>
<dbReference type="Gene3D" id="3.40.630.10">
    <property type="entry name" value="Zn peptidases"/>
    <property type="match status" value="1"/>
</dbReference>
<sequence>MAVEIESFFAQTYDQARARFLDAARARGLAIERAVHPHALGPAGEPLSIDAACFLPDRPGALLVLTSGIHGVEGFCGSGCQVGLLRDDALFARLAAGRVALLLVHAVNPYGFAHLRRVNEDNVDLNRNSVDFAAVASANPAYLEVDPLLLPDTWPPDAANQAALHRYLAAHGEVALRDAMTIGQYAIPDGMFYGGAATCWSTAQARAILSRHAADAPRLAWIDLHTGLGAHGHGEKIFSGADPRELERAIGTWGADVRPIAAAGSVSSVVEGALVDRAGALFPAAEKTVITLEFGTLEPMAVMQALRADHWLHRHPGASPDQAAAIRKGLRDAFYCDTPVWKGMVYAQARVAVLQAVARFSG</sequence>
<reference evidence="1" key="1">
    <citation type="submission" date="2015-10" db="EMBL/GenBank/DDBJ databases">
        <authorList>
            <person name="Gilbert D.G."/>
        </authorList>
    </citation>
    <scope>NUCLEOTIDE SEQUENCE</scope>
    <source>
        <strain evidence="1">Phyl III-seqv23</strain>
    </source>
</reference>
<protein>
    <submittedName>
        <fullName evidence="2">DUF2817 domain-containing protein</fullName>
    </submittedName>
</protein>
<dbReference type="SUPFAM" id="SSF53187">
    <property type="entry name" value="Zn-dependent exopeptidases"/>
    <property type="match status" value="1"/>
</dbReference>
<dbReference type="InterPro" id="IPR021259">
    <property type="entry name" value="DUF2817"/>
</dbReference>
<dbReference type="EMBL" id="CP039339">
    <property type="protein sequence ID" value="QCX48595.1"/>
    <property type="molecule type" value="Genomic_DNA"/>
</dbReference>
<proteinExistence type="predicted"/>
<dbReference type="Pfam" id="PF10994">
    <property type="entry name" value="DUF2817"/>
    <property type="match status" value="1"/>
</dbReference>
<reference evidence="2 3" key="2">
    <citation type="submission" date="2019-04" db="EMBL/GenBank/DDBJ databases">
        <title>Complete Genome of UW386 and Higher Quality Genome of UW700.</title>
        <authorList>
            <person name="Jacobs J."/>
            <person name="Perez A."/>
            <person name="Steidl O."/>
            <person name="Allen C."/>
        </authorList>
    </citation>
    <scope>NUCLEOTIDE SEQUENCE [LARGE SCALE GENOMIC DNA]</scope>
    <source>
        <strain evidence="2 3">UW386</strain>
    </source>
</reference>
<dbReference type="AlphaFoldDB" id="A0A0S4U0K9"/>
<evidence type="ECO:0000313" key="2">
    <source>
        <dbReference type="EMBL" id="QCX48595.1"/>
    </source>
</evidence>
<organism evidence="1">
    <name type="scientific">Ralstonia solanacearum</name>
    <name type="common">Pseudomonas solanacearum</name>
    <dbReference type="NCBI Taxonomy" id="305"/>
    <lineage>
        <taxon>Bacteria</taxon>
        <taxon>Pseudomonadati</taxon>
        <taxon>Pseudomonadota</taxon>
        <taxon>Betaproteobacteria</taxon>
        <taxon>Burkholderiales</taxon>
        <taxon>Burkholderiaceae</taxon>
        <taxon>Ralstonia</taxon>
        <taxon>Ralstonia solanacearum species complex</taxon>
    </lineage>
</organism>
<gene>
    <name evidence="2" type="ORF">E7Z57_05485</name>
    <name evidence="1" type="ORF">RUN39_v1_2290010</name>
</gene>
<accession>A0A0S4U0K9</accession>
<evidence type="ECO:0000313" key="1">
    <source>
        <dbReference type="EMBL" id="CUV15771.1"/>
    </source>
</evidence>
<dbReference type="CDD" id="cd06233">
    <property type="entry name" value="M14-like"/>
    <property type="match status" value="1"/>
</dbReference>
<dbReference type="EMBL" id="LN899819">
    <property type="protein sequence ID" value="CUV15771.1"/>
    <property type="molecule type" value="Genomic_DNA"/>
</dbReference>
<dbReference type="PATRIC" id="fig|305.106.peg.3950"/>
<dbReference type="Proteomes" id="UP000310553">
    <property type="component" value="Chromosome"/>
</dbReference>